<organism evidence="2 3">
    <name type="scientific">Cyclobacterium xiamenense</name>
    <dbReference type="NCBI Taxonomy" id="1297121"/>
    <lineage>
        <taxon>Bacteria</taxon>
        <taxon>Pseudomonadati</taxon>
        <taxon>Bacteroidota</taxon>
        <taxon>Cytophagia</taxon>
        <taxon>Cytophagales</taxon>
        <taxon>Cyclobacteriaceae</taxon>
        <taxon>Cyclobacterium</taxon>
    </lineage>
</organism>
<dbReference type="PROSITE" id="PS51257">
    <property type="entry name" value="PROKAR_LIPOPROTEIN"/>
    <property type="match status" value="1"/>
</dbReference>
<evidence type="ECO:0000313" key="2">
    <source>
        <dbReference type="EMBL" id="SEJ64806.1"/>
    </source>
</evidence>
<dbReference type="InterPro" id="IPR008969">
    <property type="entry name" value="CarboxyPept-like_regulatory"/>
</dbReference>
<keyword evidence="1" id="KW-0732">Signal</keyword>
<dbReference type="RefSeq" id="WP_092177431.1">
    <property type="nucleotide sequence ID" value="NZ_FNZH01000007.1"/>
</dbReference>
<feature type="signal peptide" evidence="1">
    <location>
        <begin position="1"/>
        <end position="21"/>
    </location>
</feature>
<accession>A0A1H7AIR3</accession>
<proteinExistence type="predicted"/>
<dbReference type="Proteomes" id="UP000199403">
    <property type="component" value="Unassembled WGS sequence"/>
</dbReference>
<evidence type="ECO:0000256" key="1">
    <source>
        <dbReference type="SAM" id="SignalP"/>
    </source>
</evidence>
<keyword evidence="3" id="KW-1185">Reference proteome</keyword>
<dbReference type="EMBL" id="FNZH01000007">
    <property type="protein sequence ID" value="SEJ64806.1"/>
    <property type="molecule type" value="Genomic_DNA"/>
</dbReference>
<sequence length="245" mass="26419">MKFKFLLVVLIAFLVVSCGNDTDPDDGPATAADIVGSVNLYDEGTNSLDNAGMQVSVEGTSPLITATTDANGRFVLADVPFGTHTLVYEKAGYGTFKKYEVVHENTGPVTAISETPSLGQRSTTEITALAVQLQAGEVTLQITTDPAGNSANRRYVRYFLGTESSLEVEDYQAFSPVFVAQINPFELTLSQTDLQDAGFTSGQTVYVRAYGDSFWSNTYLDPDLDRTVFPNIHPNAADAVSFVMP</sequence>
<reference evidence="3" key="1">
    <citation type="submission" date="2016-10" db="EMBL/GenBank/DDBJ databases">
        <authorList>
            <person name="Varghese N."/>
            <person name="Submissions S."/>
        </authorList>
    </citation>
    <scope>NUCLEOTIDE SEQUENCE [LARGE SCALE GENOMIC DNA]</scope>
    <source>
        <strain evidence="3">IBRC-M 10761</strain>
    </source>
</reference>
<dbReference type="SUPFAM" id="SSF49464">
    <property type="entry name" value="Carboxypeptidase regulatory domain-like"/>
    <property type="match status" value="1"/>
</dbReference>
<protein>
    <submittedName>
        <fullName evidence="2">CarboxypepD_reg-like domain-containing protein</fullName>
    </submittedName>
</protein>
<gene>
    <name evidence="2" type="ORF">SAMN05192553_10741</name>
</gene>
<dbReference type="AlphaFoldDB" id="A0A1H7AIR3"/>
<evidence type="ECO:0000313" key="3">
    <source>
        <dbReference type="Proteomes" id="UP000199403"/>
    </source>
</evidence>
<dbReference type="OrthoDB" id="644679at2"/>
<dbReference type="Gene3D" id="2.60.40.1120">
    <property type="entry name" value="Carboxypeptidase-like, regulatory domain"/>
    <property type="match status" value="1"/>
</dbReference>
<name>A0A1H7AIR3_9BACT</name>
<feature type="chain" id="PRO_5011502632" evidence="1">
    <location>
        <begin position="22"/>
        <end position="245"/>
    </location>
</feature>
<dbReference type="STRING" id="1416801.SAMN05192553_10741"/>